<evidence type="ECO:0008006" key="3">
    <source>
        <dbReference type="Google" id="ProtNLM"/>
    </source>
</evidence>
<protein>
    <recommendedName>
        <fullName evidence="3">CD-NTase associated protein 4-like DNA endonuclease domain-containing protein</fullName>
    </recommendedName>
</protein>
<evidence type="ECO:0000313" key="1">
    <source>
        <dbReference type="EMBL" id="SFR77951.1"/>
    </source>
</evidence>
<dbReference type="RefSeq" id="WP_092560214.1">
    <property type="nucleotide sequence ID" value="NZ_FOYZ01000005.1"/>
</dbReference>
<keyword evidence="2" id="KW-1185">Reference proteome</keyword>
<sequence>MNEEKNRYDLTSADTKIIGFDFQYFYFINELLKLDAGQSIGFEAKDDVHIELPSNTKVIIQLVQLKHTVQKNAKEIPTNLTDKDDDLWKSLSNWCKVICDKSEARKTNKAQLTYLKNTEFILATNKNISKNKFISNINKFMNRKLKYSEVIDYLSDLEKNTKDENIKSHIHDILDLNSNVLESFIKKLHFIDTGNEIIASIKLNIQRKMIANDRVNDVFNELFSELKQDFFKNVKAGKHQIITFDEWMKKYTCIFEKNRNTTLPVRFFKPVFPDDLFKQTFIKELIEIGEIEADDLSQVAEFSEFMLNVQMNLNQWYIDGEITNSDLEKFHKAAISIWKNLHKKSHRLTKTNLALNNINALNCLDDIRVKELKMLTTDLGIDLSNGEFYYLSNESKIGWKIEWEAKY</sequence>
<gene>
    <name evidence="1" type="ORF">SAMN05661086_01657</name>
</gene>
<dbReference type="AlphaFoldDB" id="A0A1I6JG63"/>
<name>A0A1I6JG63_9FIRM</name>
<dbReference type="STRING" id="37658.SAMN05661086_01657"/>
<accession>A0A1I6JG63</accession>
<reference evidence="1 2" key="1">
    <citation type="submission" date="2016-10" db="EMBL/GenBank/DDBJ databases">
        <authorList>
            <person name="de Groot N.N."/>
        </authorList>
    </citation>
    <scope>NUCLEOTIDE SEQUENCE [LARGE SCALE GENOMIC DNA]</scope>
    <source>
        <strain evidence="1 2">743A</strain>
    </source>
</reference>
<proteinExistence type="predicted"/>
<dbReference type="OrthoDB" id="2786695at2"/>
<organism evidence="1 2">
    <name type="scientific">Anaeromicropila populeti</name>
    <dbReference type="NCBI Taxonomy" id="37658"/>
    <lineage>
        <taxon>Bacteria</taxon>
        <taxon>Bacillati</taxon>
        <taxon>Bacillota</taxon>
        <taxon>Clostridia</taxon>
        <taxon>Lachnospirales</taxon>
        <taxon>Lachnospiraceae</taxon>
        <taxon>Anaeromicropila</taxon>
    </lineage>
</organism>
<evidence type="ECO:0000313" key="2">
    <source>
        <dbReference type="Proteomes" id="UP000199659"/>
    </source>
</evidence>
<dbReference type="Proteomes" id="UP000199659">
    <property type="component" value="Unassembled WGS sequence"/>
</dbReference>
<dbReference type="EMBL" id="FOYZ01000005">
    <property type="protein sequence ID" value="SFR77951.1"/>
    <property type="molecule type" value="Genomic_DNA"/>
</dbReference>